<name>A0A2G5C3U3_AQUCA</name>
<dbReference type="PANTHER" id="PTHR36386:SF1">
    <property type="entry name" value="OS06G0683900 PROTEIN"/>
    <property type="match status" value="1"/>
</dbReference>
<accession>A0A2G5C3U3</accession>
<keyword evidence="3" id="KW-1133">Transmembrane helix</keyword>
<keyword evidence="5" id="KW-1185">Reference proteome</keyword>
<evidence type="ECO:0000313" key="5">
    <source>
        <dbReference type="Proteomes" id="UP000230069"/>
    </source>
</evidence>
<dbReference type="OrthoDB" id="1932658at2759"/>
<proteinExistence type="predicted"/>
<evidence type="ECO:0000313" key="4">
    <source>
        <dbReference type="EMBL" id="PIA25497.1"/>
    </source>
</evidence>
<dbReference type="AlphaFoldDB" id="A0A2G5C3U3"/>
<keyword evidence="3" id="KW-0812">Transmembrane</keyword>
<feature type="region of interest" description="Disordered" evidence="2">
    <location>
        <begin position="152"/>
        <end position="186"/>
    </location>
</feature>
<keyword evidence="1" id="KW-0175">Coiled coil</keyword>
<evidence type="ECO:0000256" key="1">
    <source>
        <dbReference type="SAM" id="Coils"/>
    </source>
</evidence>
<dbReference type="InParanoid" id="A0A2G5C3U3"/>
<organism evidence="4 5">
    <name type="scientific">Aquilegia coerulea</name>
    <name type="common">Rocky mountain columbine</name>
    <dbReference type="NCBI Taxonomy" id="218851"/>
    <lineage>
        <taxon>Eukaryota</taxon>
        <taxon>Viridiplantae</taxon>
        <taxon>Streptophyta</taxon>
        <taxon>Embryophyta</taxon>
        <taxon>Tracheophyta</taxon>
        <taxon>Spermatophyta</taxon>
        <taxon>Magnoliopsida</taxon>
        <taxon>Ranunculales</taxon>
        <taxon>Ranunculaceae</taxon>
        <taxon>Thalictroideae</taxon>
        <taxon>Aquilegia</taxon>
    </lineage>
</organism>
<reference evidence="4 5" key="1">
    <citation type="submission" date="2017-09" db="EMBL/GenBank/DDBJ databases">
        <title>WGS assembly of Aquilegia coerulea Goldsmith.</title>
        <authorList>
            <person name="Hodges S."/>
            <person name="Kramer E."/>
            <person name="Nordborg M."/>
            <person name="Tomkins J."/>
            <person name="Borevitz J."/>
            <person name="Derieg N."/>
            <person name="Yan J."/>
            <person name="Mihaltcheva S."/>
            <person name="Hayes R.D."/>
            <person name="Rokhsar D."/>
        </authorList>
    </citation>
    <scope>NUCLEOTIDE SEQUENCE [LARGE SCALE GENOMIC DNA]</scope>
    <source>
        <strain evidence="5">cv. Goldsmith</strain>
    </source>
</reference>
<dbReference type="Proteomes" id="UP000230069">
    <property type="component" value="Unassembled WGS sequence"/>
</dbReference>
<gene>
    <name evidence="4" type="ORF">AQUCO_11200006v1</name>
</gene>
<evidence type="ECO:0000256" key="3">
    <source>
        <dbReference type="SAM" id="Phobius"/>
    </source>
</evidence>
<dbReference type="EMBL" id="KZ305128">
    <property type="protein sequence ID" value="PIA25497.1"/>
    <property type="molecule type" value="Genomic_DNA"/>
</dbReference>
<feature type="transmembrane region" description="Helical" evidence="3">
    <location>
        <begin position="194"/>
        <end position="213"/>
    </location>
</feature>
<sequence>MNVLHYPSSIDVEKDVQIWNNAAFDNGDIIDMSSSSSHSSKENEIPSHSFGLCRSPVCLNSSVKNSHAKPLKVLFKEGLLLNHQKIGNDEMRDVSKIDPEMEDIEKKIRRLSLKLESLRLEKEEINAKKIESSGVSLMPKKIGGILGLSNGSSRKGMSMGPSEIASSVRSQRDELAKPNQNEAQQKKKKVEDRIIKFVCSAFVLYFCVIRLAYQ</sequence>
<protein>
    <submittedName>
        <fullName evidence="4">Uncharacterized protein</fullName>
    </submittedName>
</protein>
<feature type="coiled-coil region" evidence="1">
    <location>
        <begin position="101"/>
        <end position="128"/>
    </location>
</feature>
<dbReference type="PANTHER" id="PTHR36386">
    <property type="entry name" value="OS06G0683900 PROTEIN"/>
    <property type="match status" value="1"/>
</dbReference>
<evidence type="ECO:0000256" key="2">
    <source>
        <dbReference type="SAM" id="MobiDB-lite"/>
    </source>
</evidence>
<keyword evidence="3" id="KW-0472">Membrane</keyword>